<accession>A0AAD7H8Q7</accession>
<comment type="caution">
    <text evidence="1">The sequence shown here is derived from an EMBL/GenBank/DDBJ whole genome shotgun (WGS) entry which is preliminary data.</text>
</comment>
<evidence type="ECO:0000313" key="2">
    <source>
        <dbReference type="Proteomes" id="UP001215280"/>
    </source>
</evidence>
<dbReference type="Proteomes" id="UP001215280">
    <property type="component" value="Unassembled WGS sequence"/>
</dbReference>
<sequence length="160" mass="18451">MPSSSFSQTVDLTTFQLKAFQASFPLSAGTAPRPTLDTSAGERTPVELTAHQVKVLRHKDRNEKARIRMAEKRAALKKRPEEDQEAYAQRQRAYRAAYREKLFIEKFGRQAFLAKRRTRFKKRVEQELKAGVRVLRYANVDEEVEDIMEGDSDFETALAQ</sequence>
<protein>
    <submittedName>
        <fullName evidence="1">Uncharacterized protein</fullName>
    </submittedName>
</protein>
<organism evidence="1 2">
    <name type="scientific">Mycena maculata</name>
    <dbReference type="NCBI Taxonomy" id="230809"/>
    <lineage>
        <taxon>Eukaryota</taxon>
        <taxon>Fungi</taxon>
        <taxon>Dikarya</taxon>
        <taxon>Basidiomycota</taxon>
        <taxon>Agaricomycotina</taxon>
        <taxon>Agaricomycetes</taxon>
        <taxon>Agaricomycetidae</taxon>
        <taxon>Agaricales</taxon>
        <taxon>Marasmiineae</taxon>
        <taxon>Mycenaceae</taxon>
        <taxon>Mycena</taxon>
    </lineage>
</organism>
<name>A0AAD7H8Q7_9AGAR</name>
<dbReference type="EMBL" id="JARJLG010000365">
    <property type="protein sequence ID" value="KAJ7714668.1"/>
    <property type="molecule type" value="Genomic_DNA"/>
</dbReference>
<dbReference type="AlphaFoldDB" id="A0AAD7H8Q7"/>
<proteinExistence type="predicted"/>
<gene>
    <name evidence="1" type="ORF">DFH07DRAFT_974408</name>
</gene>
<reference evidence="1" key="1">
    <citation type="submission" date="2023-03" db="EMBL/GenBank/DDBJ databases">
        <title>Massive genome expansion in bonnet fungi (Mycena s.s.) driven by repeated elements and novel gene families across ecological guilds.</title>
        <authorList>
            <consortium name="Lawrence Berkeley National Laboratory"/>
            <person name="Harder C.B."/>
            <person name="Miyauchi S."/>
            <person name="Viragh M."/>
            <person name="Kuo A."/>
            <person name="Thoen E."/>
            <person name="Andreopoulos B."/>
            <person name="Lu D."/>
            <person name="Skrede I."/>
            <person name="Drula E."/>
            <person name="Henrissat B."/>
            <person name="Morin E."/>
            <person name="Kohler A."/>
            <person name="Barry K."/>
            <person name="LaButti K."/>
            <person name="Morin E."/>
            <person name="Salamov A."/>
            <person name="Lipzen A."/>
            <person name="Mereny Z."/>
            <person name="Hegedus B."/>
            <person name="Baldrian P."/>
            <person name="Stursova M."/>
            <person name="Weitz H."/>
            <person name="Taylor A."/>
            <person name="Grigoriev I.V."/>
            <person name="Nagy L.G."/>
            <person name="Martin F."/>
            <person name="Kauserud H."/>
        </authorList>
    </citation>
    <scope>NUCLEOTIDE SEQUENCE</scope>
    <source>
        <strain evidence="1">CBHHK188m</strain>
    </source>
</reference>
<keyword evidence="2" id="KW-1185">Reference proteome</keyword>
<evidence type="ECO:0000313" key="1">
    <source>
        <dbReference type="EMBL" id="KAJ7714668.1"/>
    </source>
</evidence>